<keyword evidence="3" id="KW-1185">Reference proteome</keyword>
<feature type="region of interest" description="Disordered" evidence="1">
    <location>
        <begin position="71"/>
        <end position="109"/>
    </location>
</feature>
<gene>
    <name evidence="2" type="ORF">OBBRIDRAFT_272370</name>
</gene>
<proteinExistence type="predicted"/>
<reference evidence="2 3" key="1">
    <citation type="submission" date="2016-07" db="EMBL/GenBank/DDBJ databases">
        <title>Draft genome of the white-rot fungus Obba rivulosa 3A-2.</title>
        <authorList>
            <consortium name="DOE Joint Genome Institute"/>
            <person name="Miettinen O."/>
            <person name="Riley R."/>
            <person name="Acob R."/>
            <person name="Barry K."/>
            <person name="Cullen D."/>
            <person name="De Vries R."/>
            <person name="Hainaut M."/>
            <person name="Hatakka A."/>
            <person name="Henrissat B."/>
            <person name="Hilden K."/>
            <person name="Kuo R."/>
            <person name="Labutti K."/>
            <person name="Lipzen A."/>
            <person name="Makela M.R."/>
            <person name="Sandor L."/>
            <person name="Spatafora J.W."/>
            <person name="Grigoriev I.V."/>
            <person name="Hibbett D.S."/>
        </authorList>
    </citation>
    <scope>NUCLEOTIDE SEQUENCE [LARGE SCALE GENOMIC DNA]</scope>
    <source>
        <strain evidence="2 3">3A-2</strain>
    </source>
</reference>
<name>A0A8E2APC6_9APHY</name>
<protein>
    <submittedName>
        <fullName evidence="2">Uncharacterized protein</fullName>
    </submittedName>
</protein>
<dbReference type="Proteomes" id="UP000250043">
    <property type="component" value="Unassembled WGS sequence"/>
</dbReference>
<evidence type="ECO:0000256" key="1">
    <source>
        <dbReference type="SAM" id="MobiDB-lite"/>
    </source>
</evidence>
<evidence type="ECO:0000313" key="3">
    <source>
        <dbReference type="Proteomes" id="UP000250043"/>
    </source>
</evidence>
<dbReference type="EMBL" id="KV722555">
    <property type="protein sequence ID" value="OCH85910.1"/>
    <property type="molecule type" value="Genomic_DNA"/>
</dbReference>
<accession>A0A8E2APC6</accession>
<dbReference type="AlphaFoldDB" id="A0A8E2APC6"/>
<organism evidence="2 3">
    <name type="scientific">Obba rivulosa</name>
    <dbReference type="NCBI Taxonomy" id="1052685"/>
    <lineage>
        <taxon>Eukaryota</taxon>
        <taxon>Fungi</taxon>
        <taxon>Dikarya</taxon>
        <taxon>Basidiomycota</taxon>
        <taxon>Agaricomycotina</taxon>
        <taxon>Agaricomycetes</taxon>
        <taxon>Polyporales</taxon>
        <taxon>Gelatoporiaceae</taxon>
        <taxon>Obba</taxon>
    </lineage>
</organism>
<evidence type="ECO:0000313" key="2">
    <source>
        <dbReference type="EMBL" id="OCH85910.1"/>
    </source>
</evidence>
<sequence length="199" mass="21646">MLFAADITACNRDRAADEDNAPLMWENKCILKQVYETSYPSQLQEIIEAICWSRILAKRGLVPAGAAVDQGNAGASAKPLGAKLASRSSRNGRWGERSPSAKTSAQNAPPRAARSLALLFEFRLCPSSFTIIASALKSRLPAPRDAHLSQIALPTGATHQTMWHVAHLTSHPPGPARSPSSLVMAQWPVCFLPWRRPRS</sequence>